<gene>
    <name evidence="1" type="ORF">FKX85_16035</name>
</gene>
<dbReference type="KEGG" id="echi:FKX85_16035"/>
<keyword evidence="2" id="KW-1185">Reference proteome</keyword>
<name>A0A514CKZ9_9BACT</name>
<dbReference type="AlphaFoldDB" id="A0A514CKZ9"/>
<protein>
    <submittedName>
        <fullName evidence="1">Uncharacterized protein</fullName>
    </submittedName>
</protein>
<proteinExistence type="predicted"/>
<evidence type="ECO:0000313" key="1">
    <source>
        <dbReference type="EMBL" id="QDH80468.1"/>
    </source>
</evidence>
<reference evidence="1 2" key="1">
    <citation type="submission" date="2019-06" db="EMBL/GenBank/DDBJ databases">
        <title>Echinicola alkalisoli sp. nov. isolated from saline soil.</title>
        <authorList>
            <person name="Sun J.-Q."/>
            <person name="Xu L."/>
        </authorList>
    </citation>
    <scope>NUCLEOTIDE SEQUENCE [LARGE SCALE GENOMIC DNA]</scope>
    <source>
        <strain evidence="1 2">LN3S3</strain>
    </source>
</reference>
<evidence type="ECO:0000313" key="2">
    <source>
        <dbReference type="Proteomes" id="UP000316614"/>
    </source>
</evidence>
<dbReference type="RefSeq" id="WP_141615701.1">
    <property type="nucleotide sequence ID" value="NZ_CP041253.1"/>
</dbReference>
<accession>A0A514CKZ9</accession>
<organism evidence="1 2">
    <name type="scientific">Echinicola soli</name>
    <dbReference type="NCBI Taxonomy" id="2591634"/>
    <lineage>
        <taxon>Bacteria</taxon>
        <taxon>Pseudomonadati</taxon>
        <taxon>Bacteroidota</taxon>
        <taxon>Cytophagia</taxon>
        <taxon>Cytophagales</taxon>
        <taxon>Cyclobacteriaceae</taxon>
        <taxon>Echinicola</taxon>
    </lineage>
</organism>
<dbReference type="EMBL" id="CP041253">
    <property type="protein sequence ID" value="QDH80468.1"/>
    <property type="molecule type" value="Genomic_DNA"/>
</dbReference>
<sequence length="184" mass="21311">MKNLLLTVVVFLSFQFLEAKEVCWCAFEVISENGKYLASIRPADDNEVNPGWKNDWKIQVYELIEDSRKLLWESAYTYSGKATGILSNDGQFFTYVENWYNKENPIVHIYKNGHQVHSPINGKSLDIPRRKLKKGELHYYWLTETGNPYAYEVDATGDSFLVINAIDGQQFKVDLKHGTFKEES</sequence>
<dbReference type="OrthoDB" id="5738468at2"/>
<dbReference type="Proteomes" id="UP000316614">
    <property type="component" value="Chromosome"/>
</dbReference>